<proteinExistence type="inferred from homology"/>
<protein>
    <submittedName>
        <fullName evidence="4">Isochorismatase family protein YddQ</fullName>
    </submittedName>
</protein>
<accession>A0ABQ1ZSN5</accession>
<gene>
    <name evidence="4" type="primary">yddQ</name>
    <name evidence="4" type="ORF">GCM10007362_17300</name>
</gene>
<dbReference type="InterPro" id="IPR036380">
    <property type="entry name" value="Isochorismatase-like_sf"/>
</dbReference>
<dbReference type="InterPro" id="IPR050272">
    <property type="entry name" value="Isochorismatase-like_hydrls"/>
</dbReference>
<dbReference type="SUPFAM" id="SSF52499">
    <property type="entry name" value="Isochorismatase-like hydrolases"/>
    <property type="match status" value="1"/>
</dbReference>
<dbReference type="Proteomes" id="UP000605427">
    <property type="component" value="Unassembled WGS sequence"/>
</dbReference>
<sequence length="181" mass="19944">MTTGLILIDIQNDYFPNGKMELSQPKQAAANAAEVLERFRTDRKDLIFHVQHIAADPAQGFFLPNTEGAEINESVKPAEGESLTVKHFPNSFLQTDLENKLKEKGVTELVIVGMMTHMCIDATVRAAADLGYSTTLIEDACATRELSYRGRTVSAQHVHDSFIGALEGAYARVISTKDFLN</sequence>
<name>A0ABQ1ZSN5_9BACL</name>
<evidence type="ECO:0000259" key="3">
    <source>
        <dbReference type="Pfam" id="PF00857"/>
    </source>
</evidence>
<dbReference type="EMBL" id="BMDD01000002">
    <property type="protein sequence ID" value="GGH75839.1"/>
    <property type="molecule type" value="Genomic_DNA"/>
</dbReference>
<dbReference type="PANTHER" id="PTHR43540">
    <property type="entry name" value="PEROXYUREIDOACRYLATE/UREIDOACRYLATE AMIDOHYDROLASE-RELATED"/>
    <property type="match status" value="1"/>
</dbReference>
<keyword evidence="2" id="KW-0378">Hydrolase</keyword>
<dbReference type="InterPro" id="IPR000868">
    <property type="entry name" value="Isochorismatase-like_dom"/>
</dbReference>
<dbReference type="Pfam" id="PF00857">
    <property type="entry name" value="Isochorismatase"/>
    <property type="match status" value="1"/>
</dbReference>
<reference evidence="5" key="1">
    <citation type="journal article" date="2019" name="Int. J. Syst. Evol. Microbiol.">
        <title>The Global Catalogue of Microorganisms (GCM) 10K type strain sequencing project: providing services to taxonomists for standard genome sequencing and annotation.</title>
        <authorList>
            <consortium name="The Broad Institute Genomics Platform"/>
            <consortium name="The Broad Institute Genome Sequencing Center for Infectious Disease"/>
            <person name="Wu L."/>
            <person name="Ma J."/>
        </authorList>
    </citation>
    <scope>NUCLEOTIDE SEQUENCE [LARGE SCALE GENOMIC DNA]</scope>
    <source>
        <strain evidence="5">CCM 8702</strain>
    </source>
</reference>
<keyword evidence="5" id="KW-1185">Reference proteome</keyword>
<dbReference type="CDD" id="cd01014">
    <property type="entry name" value="nicotinamidase_related"/>
    <property type="match status" value="1"/>
</dbReference>
<evidence type="ECO:0000256" key="2">
    <source>
        <dbReference type="ARBA" id="ARBA00022801"/>
    </source>
</evidence>
<dbReference type="PANTHER" id="PTHR43540:SF1">
    <property type="entry name" value="ISOCHORISMATASE HYDROLASE"/>
    <property type="match status" value="1"/>
</dbReference>
<evidence type="ECO:0000313" key="4">
    <source>
        <dbReference type="EMBL" id="GGH75839.1"/>
    </source>
</evidence>
<dbReference type="RefSeq" id="WP_172242298.1">
    <property type="nucleotide sequence ID" value="NZ_BMDD01000002.1"/>
</dbReference>
<evidence type="ECO:0000256" key="1">
    <source>
        <dbReference type="ARBA" id="ARBA00006336"/>
    </source>
</evidence>
<evidence type="ECO:0000313" key="5">
    <source>
        <dbReference type="Proteomes" id="UP000605427"/>
    </source>
</evidence>
<comment type="similarity">
    <text evidence="1">Belongs to the isochorismatase family.</text>
</comment>
<feature type="domain" description="Isochorismatase-like" evidence="3">
    <location>
        <begin position="4"/>
        <end position="176"/>
    </location>
</feature>
<dbReference type="Gene3D" id="3.40.50.850">
    <property type="entry name" value="Isochorismatase-like"/>
    <property type="match status" value="1"/>
</dbReference>
<comment type="caution">
    <text evidence="4">The sequence shown here is derived from an EMBL/GenBank/DDBJ whole genome shotgun (WGS) entry which is preliminary data.</text>
</comment>
<organism evidence="4 5">
    <name type="scientific">Saccharibacillus endophyticus</name>
    <dbReference type="NCBI Taxonomy" id="2060666"/>
    <lineage>
        <taxon>Bacteria</taxon>
        <taxon>Bacillati</taxon>
        <taxon>Bacillota</taxon>
        <taxon>Bacilli</taxon>
        <taxon>Bacillales</taxon>
        <taxon>Paenibacillaceae</taxon>
        <taxon>Saccharibacillus</taxon>
    </lineage>
</organism>